<dbReference type="PRINTS" id="PR00789">
    <property type="entry name" value="OSIALOPTASE"/>
</dbReference>
<comment type="catalytic activity">
    <reaction evidence="7 8">
        <text>L-threonylcarbamoyladenylate + adenosine(37) in tRNA = N(6)-L-threonylcarbamoyladenosine(37) in tRNA + AMP + H(+)</text>
        <dbReference type="Rhea" id="RHEA:37059"/>
        <dbReference type="Rhea" id="RHEA-COMP:10162"/>
        <dbReference type="Rhea" id="RHEA-COMP:10163"/>
        <dbReference type="ChEBI" id="CHEBI:15378"/>
        <dbReference type="ChEBI" id="CHEBI:73682"/>
        <dbReference type="ChEBI" id="CHEBI:74411"/>
        <dbReference type="ChEBI" id="CHEBI:74418"/>
        <dbReference type="ChEBI" id="CHEBI:456215"/>
        <dbReference type="EC" id="2.3.1.234"/>
    </reaction>
</comment>
<dbReference type="PANTHER" id="PTHR11735:SF6">
    <property type="entry name" value="TRNA N6-ADENOSINE THREONYLCARBAMOYLTRANSFERASE, MITOCHONDRIAL"/>
    <property type="match status" value="1"/>
</dbReference>
<feature type="binding site" evidence="8">
    <location>
        <position position="316"/>
    </location>
    <ligand>
        <name>Fe cation</name>
        <dbReference type="ChEBI" id="CHEBI:24875"/>
    </ligand>
</feature>
<keyword evidence="6 8" id="KW-0012">Acyltransferase</keyword>
<keyword evidence="3 8" id="KW-0819">tRNA processing</keyword>
<comment type="function">
    <text evidence="8">Required for the formation of a threonylcarbamoyl group on adenosine at position 37 (t(6)A37) in tRNAs that read codons beginning with adenine. Is involved in the transfer of the threonylcarbamoyl moiety of threonylcarbamoyl-AMP (TC-AMP) to the N6 group of A37, together with TsaE and TsaB. TsaD likely plays a direct catalytic role in this reaction.</text>
</comment>
<feature type="binding site" evidence="8">
    <location>
        <position position="179"/>
    </location>
    <ligand>
        <name>substrate</name>
    </ligand>
</feature>
<organism evidence="10 11">
    <name type="scientific">Candidatus Kerfeldbacteria bacterium RIFCSPHIGHO2_02_FULL_42_14</name>
    <dbReference type="NCBI Taxonomy" id="1798540"/>
    <lineage>
        <taxon>Bacteria</taxon>
        <taxon>Candidatus Kerfeldiibacteriota</taxon>
    </lineage>
</organism>
<evidence type="ECO:0000259" key="9">
    <source>
        <dbReference type="Pfam" id="PF00814"/>
    </source>
</evidence>
<keyword evidence="4 8" id="KW-0479">Metal-binding</keyword>
<evidence type="ECO:0000256" key="7">
    <source>
        <dbReference type="ARBA" id="ARBA00048117"/>
    </source>
</evidence>
<evidence type="ECO:0000256" key="6">
    <source>
        <dbReference type="ARBA" id="ARBA00023315"/>
    </source>
</evidence>
<protein>
    <recommendedName>
        <fullName evidence="8">tRNA N6-adenosine threonylcarbamoyltransferase</fullName>
        <ecNumber evidence="8">2.3.1.234</ecNumber>
    </recommendedName>
    <alternativeName>
        <fullName evidence="8">N6-L-threonylcarbamoyladenine synthase</fullName>
        <shortName evidence="8">t(6)A synthase</shortName>
    </alternativeName>
    <alternativeName>
        <fullName evidence="8">t(6)A37 threonylcarbamoyladenosine biosynthesis protein TsaD</fullName>
    </alternativeName>
    <alternativeName>
        <fullName evidence="8">tRNA threonylcarbamoyladenosine biosynthesis protein TsaD</fullName>
    </alternativeName>
</protein>
<feature type="binding site" evidence="8">
    <location>
        <begin position="146"/>
        <end position="150"/>
    </location>
    <ligand>
        <name>substrate</name>
    </ligand>
</feature>
<evidence type="ECO:0000313" key="10">
    <source>
        <dbReference type="EMBL" id="OGY80038.1"/>
    </source>
</evidence>
<dbReference type="InterPro" id="IPR022450">
    <property type="entry name" value="TsaD"/>
</dbReference>
<comment type="caution">
    <text evidence="10">The sequence shown here is derived from an EMBL/GenBank/DDBJ whole genome shotgun (WGS) entry which is preliminary data.</text>
</comment>
<dbReference type="GO" id="GO:0061711">
    <property type="term" value="F:tRNA N(6)-L-threonylcarbamoyladenine synthase activity"/>
    <property type="evidence" value="ECO:0007669"/>
    <property type="project" value="UniProtKB-EC"/>
</dbReference>
<dbReference type="InterPro" id="IPR017861">
    <property type="entry name" value="KAE1/TsaD"/>
</dbReference>
<feature type="binding site" evidence="8">
    <location>
        <position position="192"/>
    </location>
    <ligand>
        <name>substrate</name>
    </ligand>
</feature>
<evidence type="ECO:0000313" key="11">
    <source>
        <dbReference type="Proteomes" id="UP000177165"/>
    </source>
</evidence>
<dbReference type="AlphaFoldDB" id="A0A1G2AT25"/>
<feature type="binding site" evidence="8">
    <location>
        <position position="127"/>
    </location>
    <ligand>
        <name>Fe cation</name>
        <dbReference type="ChEBI" id="CHEBI:24875"/>
    </ligand>
</feature>
<dbReference type="Proteomes" id="UP000177165">
    <property type="component" value="Unassembled WGS sequence"/>
</dbReference>
<sequence>MYHILALETSCDETAASIVAFTKETFVNGMPRCIHILGQSVQSQIALHQKTQGVVPEVAARQHVPAVLPCIDRVLRHGSKCMEDIDAIAVTAGPGLITSLMVGVETAKTIAFVFKKPLLAMNHIESHIAATFTSGKHIRFPALALVVSGGHTELILIPRVGVYTLVGRTRDDAVGEAFDKVAKILHLEYPGGPAIAKCARSVHSRPSSSVRFPRPMIEDQSFDMSFAGLKTAVRYYVAQHPPRSIHERAVICNAFQDAVVELLVTKTLRAVREVKAQTVLLVGGVAANQKLRAVLRRHSQKIGIPFFVPPKHLCTDNATMVALAAIHHFLVGNFSDPLQLTVRADWELSH</sequence>
<dbReference type="GO" id="GO:0005737">
    <property type="term" value="C:cytoplasm"/>
    <property type="evidence" value="ECO:0007669"/>
    <property type="project" value="UniProtKB-SubCell"/>
</dbReference>
<dbReference type="EC" id="2.3.1.234" evidence="8"/>
<evidence type="ECO:0000256" key="5">
    <source>
        <dbReference type="ARBA" id="ARBA00023004"/>
    </source>
</evidence>
<dbReference type="Gene3D" id="3.30.420.40">
    <property type="match status" value="2"/>
</dbReference>
<keyword evidence="1 8" id="KW-0963">Cytoplasm</keyword>
<gene>
    <name evidence="8" type="primary">tsaD</name>
    <name evidence="10" type="ORF">A3B74_05290</name>
</gene>
<dbReference type="InterPro" id="IPR017860">
    <property type="entry name" value="Peptidase_M22_CS"/>
</dbReference>
<evidence type="ECO:0000256" key="3">
    <source>
        <dbReference type="ARBA" id="ARBA00022694"/>
    </source>
</evidence>
<dbReference type="GO" id="GO:0002949">
    <property type="term" value="P:tRNA threonylcarbamoyladenosine modification"/>
    <property type="evidence" value="ECO:0007669"/>
    <property type="project" value="UniProtKB-UniRule"/>
</dbReference>
<dbReference type="CDD" id="cd24133">
    <property type="entry name" value="ASKHA_NBD_TsaD_bac"/>
    <property type="match status" value="1"/>
</dbReference>
<reference evidence="10 11" key="1">
    <citation type="journal article" date="2016" name="Nat. Commun.">
        <title>Thousands of microbial genomes shed light on interconnected biogeochemical processes in an aquifer system.</title>
        <authorList>
            <person name="Anantharaman K."/>
            <person name="Brown C.T."/>
            <person name="Hug L.A."/>
            <person name="Sharon I."/>
            <person name="Castelle C.J."/>
            <person name="Probst A.J."/>
            <person name="Thomas B.C."/>
            <person name="Singh A."/>
            <person name="Wilkins M.J."/>
            <person name="Karaoz U."/>
            <person name="Brodie E.L."/>
            <person name="Williams K.H."/>
            <person name="Hubbard S.S."/>
            <person name="Banfield J.F."/>
        </authorList>
    </citation>
    <scope>NUCLEOTIDE SEQUENCE [LARGE SCALE GENOMIC DNA]</scope>
</reference>
<accession>A0A1G2AT25</accession>
<dbReference type="PROSITE" id="PS01016">
    <property type="entry name" value="GLYCOPROTEASE"/>
    <property type="match status" value="1"/>
</dbReference>
<comment type="caution">
    <text evidence="8">Lacks conserved residue(s) required for the propagation of feature annotation.</text>
</comment>
<dbReference type="STRING" id="1798540.A3B74_05290"/>
<dbReference type="FunFam" id="3.30.420.40:FF:000040">
    <property type="entry name" value="tRNA N6-adenosine threonylcarbamoyltransferase"/>
    <property type="match status" value="1"/>
</dbReference>
<feature type="domain" description="Gcp-like" evidence="9">
    <location>
        <begin position="35"/>
        <end position="322"/>
    </location>
</feature>
<dbReference type="NCBIfam" id="TIGR03723">
    <property type="entry name" value="T6A_TsaD_YgjD"/>
    <property type="match status" value="1"/>
</dbReference>
<comment type="subcellular location">
    <subcellularLocation>
        <location evidence="8">Cytoplasm</location>
    </subcellularLocation>
</comment>
<keyword evidence="5 8" id="KW-0408">Iron</keyword>
<evidence type="ECO:0000256" key="2">
    <source>
        <dbReference type="ARBA" id="ARBA00022679"/>
    </source>
</evidence>
<name>A0A1G2AT25_9BACT</name>
<evidence type="ECO:0000256" key="4">
    <source>
        <dbReference type="ARBA" id="ARBA00022723"/>
    </source>
</evidence>
<evidence type="ECO:0000256" key="8">
    <source>
        <dbReference type="HAMAP-Rule" id="MF_01445"/>
    </source>
</evidence>
<feature type="binding site" evidence="8">
    <location>
        <position position="288"/>
    </location>
    <ligand>
        <name>substrate</name>
    </ligand>
</feature>
<dbReference type="InterPro" id="IPR000905">
    <property type="entry name" value="Gcp-like_dom"/>
</dbReference>
<dbReference type="GO" id="GO:0005506">
    <property type="term" value="F:iron ion binding"/>
    <property type="evidence" value="ECO:0007669"/>
    <property type="project" value="UniProtKB-UniRule"/>
</dbReference>
<dbReference type="NCBIfam" id="TIGR00329">
    <property type="entry name" value="gcp_kae1"/>
    <property type="match status" value="1"/>
</dbReference>
<evidence type="ECO:0000256" key="1">
    <source>
        <dbReference type="ARBA" id="ARBA00022490"/>
    </source>
</evidence>
<comment type="cofactor">
    <cofactor evidence="8">
        <name>Fe(2+)</name>
        <dbReference type="ChEBI" id="CHEBI:29033"/>
    </cofactor>
    <text evidence="8">Binds 1 Fe(2+) ion per subunit.</text>
</comment>
<proteinExistence type="inferred from homology"/>
<dbReference type="EMBL" id="MHKB01000002">
    <property type="protein sequence ID" value="OGY80038.1"/>
    <property type="molecule type" value="Genomic_DNA"/>
</dbReference>
<feature type="binding site" evidence="8">
    <location>
        <position position="123"/>
    </location>
    <ligand>
        <name>Fe cation</name>
        <dbReference type="ChEBI" id="CHEBI:24875"/>
    </ligand>
</feature>
<comment type="similarity">
    <text evidence="8">Belongs to the KAE1 / TsaD family.</text>
</comment>
<dbReference type="InterPro" id="IPR043129">
    <property type="entry name" value="ATPase_NBD"/>
</dbReference>
<dbReference type="Pfam" id="PF00814">
    <property type="entry name" value="TsaD"/>
    <property type="match status" value="1"/>
</dbReference>
<dbReference type="HAMAP" id="MF_01445">
    <property type="entry name" value="TsaD"/>
    <property type="match status" value="1"/>
</dbReference>
<dbReference type="PANTHER" id="PTHR11735">
    <property type="entry name" value="TRNA N6-ADENOSINE THREONYLCARBAMOYLTRANSFERASE"/>
    <property type="match status" value="1"/>
</dbReference>
<keyword evidence="2 8" id="KW-0808">Transferase</keyword>
<dbReference type="SUPFAM" id="SSF53067">
    <property type="entry name" value="Actin-like ATPase domain"/>
    <property type="match status" value="2"/>
</dbReference>